<evidence type="ECO:0000259" key="3">
    <source>
        <dbReference type="Pfam" id="PF03972"/>
    </source>
</evidence>
<dbReference type="GO" id="GO:0019679">
    <property type="term" value="P:propionate metabolic process, methylcitrate cycle"/>
    <property type="evidence" value="ECO:0007669"/>
    <property type="project" value="InterPro"/>
</dbReference>
<evidence type="ECO:0000256" key="2">
    <source>
        <dbReference type="ARBA" id="ARBA00023239"/>
    </source>
</evidence>
<dbReference type="HOGENOM" id="CLU_021803_1_0_1"/>
<dbReference type="PANTHER" id="PTHR16943:SF16">
    <property type="entry name" value="2-METHYLCITRATE DEHYDRATASE-RELATED"/>
    <property type="match status" value="1"/>
</dbReference>
<dbReference type="GO" id="GO:0051537">
    <property type="term" value="F:2 iron, 2 sulfur cluster binding"/>
    <property type="evidence" value="ECO:0007669"/>
    <property type="project" value="InterPro"/>
</dbReference>
<dbReference type="OrthoDB" id="10055203at2759"/>
<dbReference type="Proteomes" id="UP000027920">
    <property type="component" value="Unassembled WGS sequence"/>
</dbReference>
<protein>
    <submittedName>
        <fullName evidence="5">2-methylcitrate dehydratase</fullName>
    </submittedName>
</protein>
<dbReference type="Gene3D" id="3.30.1330.120">
    <property type="entry name" value="2-methylcitrate dehydratase PrpD"/>
    <property type="match status" value="1"/>
</dbReference>
<evidence type="ECO:0000256" key="1">
    <source>
        <dbReference type="ARBA" id="ARBA00006174"/>
    </source>
</evidence>
<dbReference type="Gene3D" id="1.10.4100.10">
    <property type="entry name" value="2-methylcitrate dehydratase PrpD"/>
    <property type="match status" value="1"/>
</dbReference>
<comment type="caution">
    <text evidence="5">The sequence shown here is derived from an EMBL/GenBank/DDBJ whole genome shotgun (WGS) entry which is preliminary data.</text>
</comment>
<dbReference type="GO" id="GO:0047547">
    <property type="term" value="F:2-methylcitrate dehydratase activity"/>
    <property type="evidence" value="ECO:0007669"/>
    <property type="project" value="InterPro"/>
</dbReference>
<dbReference type="Pfam" id="PF03972">
    <property type="entry name" value="MmgE_PrpD_N"/>
    <property type="match status" value="1"/>
</dbReference>
<dbReference type="InterPro" id="IPR042183">
    <property type="entry name" value="MmgE/PrpD_sf_1"/>
</dbReference>
<comment type="similarity">
    <text evidence="1">Belongs to the PrpD family.</text>
</comment>
<dbReference type="InterPro" id="IPR045336">
    <property type="entry name" value="MmgE_PrpD_N"/>
</dbReference>
<feature type="domain" description="MmgE/PrpD C-terminal" evidence="4">
    <location>
        <begin position="352"/>
        <end position="528"/>
    </location>
</feature>
<dbReference type="InterPro" id="IPR042188">
    <property type="entry name" value="MmgE/PrpD_sf_2"/>
</dbReference>
<dbReference type="NCBIfam" id="NF006943">
    <property type="entry name" value="PRK09425.1"/>
    <property type="match status" value="1"/>
</dbReference>
<dbReference type="RefSeq" id="XP_013264514.1">
    <property type="nucleotide sequence ID" value="XM_013409060.1"/>
</dbReference>
<proteinExistence type="inferred from homology"/>
<keyword evidence="6" id="KW-1185">Reference proteome</keyword>
<dbReference type="Pfam" id="PF19305">
    <property type="entry name" value="MmgE_PrpD_C"/>
    <property type="match status" value="1"/>
</dbReference>
<dbReference type="InterPro" id="IPR012705">
    <property type="entry name" value="2Me_IsoCit_deHydtase_PrpD"/>
</dbReference>
<dbReference type="PANTHER" id="PTHR16943">
    <property type="entry name" value="2-METHYLCITRATE DEHYDRATASE-RELATED"/>
    <property type="match status" value="1"/>
</dbReference>
<dbReference type="FunFam" id="3.30.1330.120:FF:000001">
    <property type="entry name" value="2-methylcitrate dehydratase"/>
    <property type="match status" value="1"/>
</dbReference>
<dbReference type="STRING" id="1182545.A0A072PP96"/>
<reference evidence="5 6" key="1">
    <citation type="submission" date="2013-03" db="EMBL/GenBank/DDBJ databases">
        <title>The Genome Sequence of Exophiala aquamarina CBS 119918.</title>
        <authorList>
            <consortium name="The Broad Institute Genomics Platform"/>
            <person name="Cuomo C."/>
            <person name="de Hoog S."/>
            <person name="Gorbushina A."/>
            <person name="Walker B."/>
            <person name="Young S.K."/>
            <person name="Zeng Q."/>
            <person name="Gargeya S."/>
            <person name="Fitzgerald M."/>
            <person name="Haas B."/>
            <person name="Abouelleil A."/>
            <person name="Allen A.W."/>
            <person name="Alvarado L."/>
            <person name="Arachchi H.M."/>
            <person name="Berlin A.M."/>
            <person name="Chapman S.B."/>
            <person name="Gainer-Dewar J."/>
            <person name="Goldberg J."/>
            <person name="Griggs A."/>
            <person name="Gujja S."/>
            <person name="Hansen M."/>
            <person name="Howarth C."/>
            <person name="Imamovic A."/>
            <person name="Ireland A."/>
            <person name="Larimer J."/>
            <person name="McCowan C."/>
            <person name="Murphy C."/>
            <person name="Pearson M."/>
            <person name="Poon T.W."/>
            <person name="Priest M."/>
            <person name="Roberts A."/>
            <person name="Saif S."/>
            <person name="Shea T."/>
            <person name="Sisk P."/>
            <person name="Sykes S."/>
            <person name="Wortman J."/>
            <person name="Nusbaum C."/>
            <person name="Birren B."/>
        </authorList>
    </citation>
    <scope>NUCLEOTIDE SEQUENCE [LARGE SCALE GENOMIC DNA]</scope>
    <source>
        <strain evidence="5 6">CBS 119918</strain>
    </source>
</reference>
<accession>A0A072PP96</accession>
<dbReference type="AlphaFoldDB" id="A0A072PP96"/>
<name>A0A072PP96_9EURO</name>
<dbReference type="NCBIfam" id="TIGR02330">
    <property type="entry name" value="prpD"/>
    <property type="match status" value="1"/>
</dbReference>
<dbReference type="InterPro" id="IPR005656">
    <property type="entry name" value="MmgE_PrpD"/>
</dbReference>
<gene>
    <name evidence="5" type="ORF">A1O9_03496</name>
</gene>
<dbReference type="InterPro" id="IPR036148">
    <property type="entry name" value="MmgE/PrpD_sf"/>
</dbReference>
<organism evidence="5 6">
    <name type="scientific">Exophiala aquamarina CBS 119918</name>
    <dbReference type="NCBI Taxonomy" id="1182545"/>
    <lineage>
        <taxon>Eukaryota</taxon>
        <taxon>Fungi</taxon>
        <taxon>Dikarya</taxon>
        <taxon>Ascomycota</taxon>
        <taxon>Pezizomycotina</taxon>
        <taxon>Eurotiomycetes</taxon>
        <taxon>Chaetothyriomycetidae</taxon>
        <taxon>Chaetothyriales</taxon>
        <taxon>Herpotrichiellaceae</taxon>
        <taxon>Exophiala</taxon>
    </lineage>
</organism>
<evidence type="ECO:0000313" key="6">
    <source>
        <dbReference type="Proteomes" id="UP000027920"/>
    </source>
</evidence>
<sequence>MLANSTIKRLPLRRLAAGAVAVRAPAQAILRPSSVVPLQSSRFPRFASAMSAPFSTTTSVKSGAPSATAAVEYDPEVSDIASYVHNFKIDSELALDTSRYILLDTIGCGLEALRFPQCSALLGPLVPGTTVPNGTRVPGTPFQLDPVNGAFNIGAMIRWLDYNDCWLAAEWGHPSDNLGAILGVADWIARTNKAGGNVAGGKIPTIRDVLEATIKAHEIQGCLALENSFNRVGLDHVLLVKVASAAVVSKMLGLTEEQTKAAVSQAFVDGQSLRTYRHSPNTMSRKSWAAGDACQRAVNLAFKVQQGQSGVPTVLSAPVWGFYDVLFKGKKFEFQRPYGSYVMENVLFKVSYPAEFHSQTAVEAAQKIYKILADMGKSAADIKEVTNRTHEACIRIIDKQFKPMDNFADRDHCVQYMVATMLAFNRLEATDYLDSSEAASSPLVESLRKTIKCVEDPQFTKDYHDPALRTISNALTVTLKDGTVLDEVVVEAPLGHRLRRDEAKPEILAKYKRHLGHHFDDAKIQQLLALGTDASKLDSMDVDSYLDLYAKEKMEW</sequence>
<dbReference type="SUPFAM" id="SSF103378">
    <property type="entry name" value="2-methylcitrate dehydratase PrpD"/>
    <property type="match status" value="1"/>
</dbReference>
<dbReference type="EMBL" id="AMGV01000002">
    <property type="protein sequence ID" value="KEF61924.1"/>
    <property type="molecule type" value="Genomic_DNA"/>
</dbReference>
<evidence type="ECO:0000259" key="4">
    <source>
        <dbReference type="Pfam" id="PF19305"/>
    </source>
</evidence>
<dbReference type="VEuPathDB" id="FungiDB:A1O9_03496"/>
<dbReference type="GeneID" id="25278430"/>
<dbReference type="InterPro" id="IPR045337">
    <property type="entry name" value="MmgE_PrpD_C"/>
</dbReference>
<keyword evidence="2" id="KW-0456">Lyase</keyword>
<evidence type="ECO:0000313" key="5">
    <source>
        <dbReference type="EMBL" id="KEF61924.1"/>
    </source>
</evidence>
<feature type="domain" description="MmgE/PrpD N-terminal" evidence="3">
    <location>
        <begin position="79"/>
        <end position="335"/>
    </location>
</feature>
<dbReference type="GO" id="GO:0005739">
    <property type="term" value="C:mitochondrion"/>
    <property type="evidence" value="ECO:0007669"/>
    <property type="project" value="TreeGrafter"/>
</dbReference>